<keyword evidence="2" id="KW-1185">Reference proteome</keyword>
<comment type="caution">
    <text evidence="1">The sequence shown here is derived from an EMBL/GenBank/DDBJ whole genome shotgun (WGS) entry which is preliminary data.</text>
</comment>
<evidence type="ECO:0000313" key="2">
    <source>
        <dbReference type="Proteomes" id="UP001523550"/>
    </source>
</evidence>
<reference evidence="1 2" key="1">
    <citation type="submission" date="2022-03" db="EMBL/GenBank/DDBJ databases">
        <title>Genomic Encyclopedia of Type Strains, Phase III (KMG-III): the genomes of soil and plant-associated and newly described type strains.</title>
        <authorList>
            <person name="Whitman W."/>
        </authorList>
    </citation>
    <scope>NUCLEOTIDE SEQUENCE [LARGE SCALE GENOMIC DNA]</scope>
    <source>
        <strain evidence="1 2">BSker1</strain>
    </source>
</reference>
<dbReference type="EMBL" id="JALJYF010000002">
    <property type="protein sequence ID" value="MCP1728444.1"/>
    <property type="molecule type" value="Genomic_DNA"/>
</dbReference>
<dbReference type="InterPro" id="IPR027268">
    <property type="entry name" value="Peptidase_M4/M1_CTD_sf"/>
</dbReference>
<organism evidence="1 2">
    <name type="scientific">Natronospira proteinivora</name>
    <dbReference type="NCBI Taxonomy" id="1807133"/>
    <lineage>
        <taxon>Bacteria</taxon>
        <taxon>Pseudomonadati</taxon>
        <taxon>Pseudomonadota</taxon>
        <taxon>Gammaproteobacteria</taxon>
        <taxon>Natronospirales</taxon>
        <taxon>Natronospiraceae</taxon>
        <taxon>Natronospira</taxon>
    </lineage>
</organism>
<dbReference type="Gene3D" id="1.10.390.10">
    <property type="entry name" value="Neutral Protease Domain 2"/>
    <property type="match status" value="1"/>
</dbReference>
<evidence type="ECO:0008006" key="3">
    <source>
        <dbReference type="Google" id="ProtNLM"/>
    </source>
</evidence>
<dbReference type="RefSeq" id="WP_253450600.1">
    <property type="nucleotide sequence ID" value="NZ_JALJYF010000002.1"/>
</dbReference>
<name>A0ABT1GAT7_9GAMM</name>
<dbReference type="SUPFAM" id="SSF55486">
    <property type="entry name" value="Metalloproteases ('zincins'), catalytic domain"/>
    <property type="match status" value="1"/>
</dbReference>
<proteinExistence type="predicted"/>
<gene>
    <name evidence="1" type="ORF">J2T60_002444</name>
</gene>
<sequence length="509" mass="56896">MVANGHPSSQPSRWGINSLRLYLLIACLLGGPAASASIQQIHDYTVRLNDGFSSLSVSACFDGPFPDSLFAGSSQARPLLRNAHIRQSGERRRVEVSGSQMRLPDRADDDCVHYQVDLGKAARARSIGIAARTGDALVLSPQIWLWRPRSLNPYIDIRLHFEREEGMDIQGPWQADPDWLDASSESEAEDQGPVFRLGYPPLGWDSDFIMGRFERFQLDSEQTRVTVAKADGPGERADMTLTRQWLQAGLEAAESIFGQLPSERGQVIIVPLDSGDRPVARGRVSRAGGLSMSLGMNGHQPESDYQADGLIAHEFIHWLHPPVASDHRWLPEGLATYYQYIGLARAGHLSPAEAWQRFMEDMDDGIWDRRPGTVLDIARRMNREGGADYVYWASAAMMLIADVELRRRSDKQQSLDHILAQWVDCCFDQRRSADGRDVMDRLDELAGGEPIFRPLYDDHVLSVGFPDIEQLLESLGLPQAGETFELNEEAPLAPIRRAIMQPHEEPLLP</sequence>
<dbReference type="Proteomes" id="UP001523550">
    <property type="component" value="Unassembled WGS sequence"/>
</dbReference>
<protein>
    <recommendedName>
        <fullName evidence="3">Peptidase M61 catalytic domain-containing protein</fullName>
    </recommendedName>
</protein>
<evidence type="ECO:0000313" key="1">
    <source>
        <dbReference type="EMBL" id="MCP1728444.1"/>
    </source>
</evidence>
<accession>A0ABT1GAT7</accession>